<dbReference type="EMBL" id="PDYF01000013">
    <property type="protein sequence ID" value="PHU34715.1"/>
    <property type="molecule type" value="Genomic_DNA"/>
</dbReference>
<evidence type="ECO:0000313" key="2">
    <source>
        <dbReference type="Proteomes" id="UP000225889"/>
    </source>
</evidence>
<evidence type="ECO:0008006" key="3">
    <source>
        <dbReference type="Google" id="ProtNLM"/>
    </source>
</evidence>
<dbReference type="GO" id="GO:0009288">
    <property type="term" value="C:bacterial-type flagellum"/>
    <property type="evidence" value="ECO:0007669"/>
    <property type="project" value="InterPro"/>
</dbReference>
<sequence>MSTIHNSYEYYEGNQSLLSMLNKKKTGNKLINQIIADNETAYKKKMESMGIYTDSSKDKYFNVAKASDSLLDAIEDVTKEELYKVQEGKEYDKSPLLKSITNFVTAYNNEITSLNNCGGALNQEFAKEFKASFTANKDALEEIGITSDDDGKLTINQEKLSGALGNKLKTVFGDNSGYIKSVTASVDPINDILGKVRALRSSNYNSKGIMF</sequence>
<organism evidence="1 2">
    <name type="scientific">Pseudobutyrivibrio ruminis</name>
    <dbReference type="NCBI Taxonomy" id="46206"/>
    <lineage>
        <taxon>Bacteria</taxon>
        <taxon>Bacillati</taxon>
        <taxon>Bacillota</taxon>
        <taxon>Clostridia</taxon>
        <taxon>Lachnospirales</taxon>
        <taxon>Lachnospiraceae</taxon>
        <taxon>Pseudobutyrivibrio</taxon>
    </lineage>
</organism>
<evidence type="ECO:0000313" key="1">
    <source>
        <dbReference type="EMBL" id="PHU34715.1"/>
    </source>
</evidence>
<reference evidence="1 2" key="1">
    <citation type="submission" date="2017-10" db="EMBL/GenBank/DDBJ databases">
        <title>Resolving the taxonomy of Roseburia spp., Eubacterium rectale and Agathobacter spp. through phylogenomic analysis.</title>
        <authorList>
            <person name="Sheridan P.O."/>
            <person name="Walker A.W."/>
            <person name="Duncan S.H."/>
            <person name="Scott K.P."/>
            <person name="Toole P.W.O."/>
            <person name="Luis P."/>
            <person name="Flint H.J."/>
        </authorList>
    </citation>
    <scope>NUCLEOTIDE SEQUENCE [LARGE SCALE GENOMIC DNA]</scope>
    <source>
        <strain evidence="1 2">JK626</strain>
    </source>
</reference>
<name>A0A2G3DV22_9FIRM</name>
<dbReference type="AlphaFoldDB" id="A0A2G3DV22"/>
<gene>
    <name evidence="1" type="ORF">CSX01_08450</name>
</gene>
<reference evidence="1 2" key="2">
    <citation type="submission" date="2017-10" db="EMBL/GenBank/DDBJ databases">
        <authorList>
            <person name="Banno H."/>
            <person name="Chua N.-H."/>
        </authorList>
    </citation>
    <scope>NUCLEOTIDE SEQUENCE [LARGE SCALE GENOMIC DNA]</scope>
    <source>
        <strain evidence="1 2">JK626</strain>
    </source>
</reference>
<dbReference type="Proteomes" id="UP000225889">
    <property type="component" value="Unassembled WGS sequence"/>
</dbReference>
<protein>
    <recommendedName>
        <fullName evidence="3">Flagellar hook-associated protein 2 C-terminal domain-containing protein</fullName>
    </recommendedName>
</protein>
<comment type="caution">
    <text evidence="1">The sequence shown here is derived from an EMBL/GenBank/DDBJ whole genome shotgun (WGS) entry which is preliminary data.</text>
</comment>
<dbReference type="RefSeq" id="WP_099392069.1">
    <property type="nucleotide sequence ID" value="NZ_PDYF01000013.1"/>
</dbReference>
<accession>A0A2G3DV22</accession>
<dbReference type="GO" id="GO:0007155">
    <property type="term" value="P:cell adhesion"/>
    <property type="evidence" value="ECO:0007669"/>
    <property type="project" value="InterPro"/>
</dbReference>
<proteinExistence type="predicted"/>